<evidence type="ECO:0000313" key="1">
    <source>
        <dbReference type="EMBL" id="KAF2169499.1"/>
    </source>
</evidence>
<dbReference type="EMBL" id="ML993588">
    <property type="protein sequence ID" value="KAF2169499.1"/>
    <property type="molecule type" value="Genomic_DNA"/>
</dbReference>
<keyword evidence="2" id="KW-1185">Reference proteome</keyword>
<evidence type="ECO:0000313" key="2">
    <source>
        <dbReference type="Proteomes" id="UP000799537"/>
    </source>
</evidence>
<dbReference type="AlphaFoldDB" id="A0A6A6CUL8"/>
<protein>
    <recommendedName>
        <fullName evidence="3">Tesmin/TSO1-like CXC domain-containing protein</fullName>
    </recommendedName>
</protein>
<dbReference type="OrthoDB" id="10012048at2759"/>
<accession>A0A6A6CUL8</accession>
<dbReference type="RefSeq" id="XP_033670388.1">
    <property type="nucleotide sequence ID" value="XM_033812159.1"/>
</dbReference>
<proteinExistence type="predicted"/>
<dbReference type="GeneID" id="54565431"/>
<dbReference type="Proteomes" id="UP000799537">
    <property type="component" value="Unassembled WGS sequence"/>
</dbReference>
<gene>
    <name evidence="1" type="ORF">M409DRAFT_52729</name>
</gene>
<organism evidence="1 2">
    <name type="scientific">Zasmidium cellare ATCC 36951</name>
    <dbReference type="NCBI Taxonomy" id="1080233"/>
    <lineage>
        <taxon>Eukaryota</taxon>
        <taxon>Fungi</taxon>
        <taxon>Dikarya</taxon>
        <taxon>Ascomycota</taxon>
        <taxon>Pezizomycotina</taxon>
        <taxon>Dothideomycetes</taxon>
        <taxon>Dothideomycetidae</taxon>
        <taxon>Mycosphaerellales</taxon>
        <taxon>Mycosphaerellaceae</taxon>
        <taxon>Zasmidium</taxon>
    </lineage>
</organism>
<evidence type="ECO:0008006" key="3">
    <source>
        <dbReference type="Google" id="ProtNLM"/>
    </source>
</evidence>
<name>A0A6A6CUL8_ZASCE</name>
<sequence>MSGKRKELPIDLDQLINGRYQAGCKGSCKCVKAGAGCGSSCACQTCDSSNEKVRCRNRLSDIAKALGVENQVVTPCFATYASKAKNTLDLTQLGKKMDHCKATDAFKFDDFLKDWREIKRGLKETDMAGHYNKLLQYGLYKESSGSEGGFWSYSFCMDHWAEEQNIWHCRKCKECMEWREWHCGKCNKCTYGVSIPCSGCGGVTWIYHGMDPDERADAFDFGSDDDFGLNDDPFWC</sequence>
<reference evidence="1" key="1">
    <citation type="journal article" date="2020" name="Stud. Mycol.">
        <title>101 Dothideomycetes genomes: a test case for predicting lifestyles and emergence of pathogens.</title>
        <authorList>
            <person name="Haridas S."/>
            <person name="Albert R."/>
            <person name="Binder M."/>
            <person name="Bloem J."/>
            <person name="Labutti K."/>
            <person name="Salamov A."/>
            <person name="Andreopoulos B."/>
            <person name="Baker S."/>
            <person name="Barry K."/>
            <person name="Bills G."/>
            <person name="Bluhm B."/>
            <person name="Cannon C."/>
            <person name="Castanera R."/>
            <person name="Culley D."/>
            <person name="Daum C."/>
            <person name="Ezra D."/>
            <person name="Gonzalez J."/>
            <person name="Henrissat B."/>
            <person name="Kuo A."/>
            <person name="Liang C."/>
            <person name="Lipzen A."/>
            <person name="Lutzoni F."/>
            <person name="Magnuson J."/>
            <person name="Mondo S."/>
            <person name="Nolan M."/>
            <person name="Ohm R."/>
            <person name="Pangilinan J."/>
            <person name="Park H.-J."/>
            <person name="Ramirez L."/>
            <person name="Alfaro M."/>
            <person name="Sun H."/>
            <person name="Tritt A."/>
            <person name="Yoshinaga Y."/>
            <person name="Zwiers L.-H."/>
            <person name="Turgeon B."/>
            <person name="Goodwin S."/>
            <person name="Spatafora J."/>
            <person name="Crous P."/>
            <person name="Grigoriev I."/>
        </authorList>
    </citation>
    <scope>NUCLEOTIDE SEQUENCE</scope>
    <source>
        <strain evidence="1">ATCC 36951</strain>
    </source>
</reference>